<dbReference type="GeneID" id="86990943"/>
<dbReference type="CDD" id="cd03035">
    <property type="entry name" value="ArsC_Yffb"/>
    <property type="match status" value="1"/>
</dbReference>
<dbReference type="PANTHER" id="PTHR30041:SF8">
    <property type="entry name" value="PROTEIN YFFB"/>
    <property type="match status" value="1"/>
</dbReference>
<accession>A0A0B0HE15</accession>
<dbReference type="eggNOG" id="COG1393">
    <property type="taxonomic scope" value="Bacteria"/>
</dbReference>
<evidence type="ECO:0000313" key="4">
    <source>
        <dbReference type="EMBL" id="OOY35699.1"/>
    </source>
</evidence>
<comment type="similarity">
    <text evidence="1 2">Belongs to the ArsC family.</text>
</comment>
<dbReference type="Pfam" id="PF03960">
    <property type="entry name" value="ArsC"/>
    <property type="match status" value="1"/>
</dbReference>
<name>A0A0B0HE15_SOVGS</name>
<dbReference type="OrthoDB" id="9803749at2"/>
<gene>
    <name evidence="4" type="ORF">BOV88_03395</name>
    <name evidence="3" type="ORF">JV46_12770</name>
</gene>
<evidence type="ECO:0000256" key="2">
    <source>
        <dbReference type="PROSITE-ProRule" id="PRU01282"/>
    </source>
</evidence>
<keyword evidence="3" id="KW-0560">Oxidoreductase</keyword>
<proteinExistence type="inferred from homology"/>
<dbReference type="PATRIC" id="fig|2340.3.peg.216"/>
<protein>
    <submittedName>
        <fullName evidence="3 4">Arsenate reductase</fullName>
        <ecNumber evidence="3">1.20.4.1</ecNumber>
    </submittedName>
</protein>
<dbReference type="NCBIfam" id="TIGR01617">
    <property type="entry name" value="arsC_related"/>
    <property type="match status" value="1"/>
</dbReference>
<evidence type="ECO:0000256" key="1">
    <source>
        <dbReference type="ARBA" id="ARBA00007198"/>
    </source>
</evidence>
<reference evidence="4 6" key="2">
    <citation type="submission" date="2016-11" db="EMBL/GenBank/DDBJ databases">
        <title>Mixed transmission modes and dynamic genome evolution in an obligate animal-bacterial symbiosis.</title>
        <authorList>
            <person name="Russell S.L."/>
            <person name="Corbett-Detig R.B."/>
            <person name="Cavanaugh C.M."/>
        </authorList>
    </citation>
    <scope>NUCLEOTIDE SEQUENCE [LARGE SCALE GENOMIC DNA]</scope>
    <source>
        <strain evidence="4">MA-KB16</strain>
    </source>
</reference>
<dbReference type="GO" id="GO:0008794">
    <property type="term" value="F:arsenate reductase (glutaredoxin) activity"/>
    <property type="evidence" value="ECO:0007669"/>
    <property type="project" value="UniProtKB-EC"/>
</dbReference>
<dbReference type="NCBIfam" id="NF008107">
    <property type="entry name" value="PRK10853.1"/>
    <property type="match status" value="1"/>
</dbReference>
<organism evidence="3 5">
    <name type="scientific">Solemya velum gill symbiont</name>
    <dbReference type="NCBI Taxonomy" id="2340"/>
    <lineage>
        <taxon>Bacteria</taxon>
        <taxon>Pseudomonadati</taxon>
        <taxon>Pseudomonadota</taxon>
        <taxon>Gammaproteobacteria</taxon>
        <taxon>sulfur-oxidizing symbionts</taxon>
    </lineage>
</organism>
<dbReference type="Proteomes" id="UP000190962">
    <property type="component" value="Unassembled WGS sequence"/>
</dbReference>
<dbReference type="InterPro" id="IPR036249">
    <property type="entry name" value="Thioredoxin-like_sf"/>
</dbReference>
<dbReference type="EMBL" id="JRAA01000001">
    <property type="protein sequence ID" value="KHF25701.1"/>
    <property type="molecule type" value="Genomic_DNA"/>
</dbReference>
<reference evidence="3 5" key="1">
    <citation type="journal article" date="2014" name="BMC Genomics">
        <title>The genome of the intracellular bacterium of the coastal bivalve, Solemya velum: a blueprint for thriving in and out of symbiosis.</title>
        <authorList>
            <person name="Dmytrenko O."/>
            <person name="Russell S.L."/>
            <person name="Loo W.T."/>
            <person name="Fontanez K.M."/>
            <person name="Liao L."/>
            <person name="Roeselers G."/>
            <person name="Sharma R."/>
            <person name="Stewart F.J."/>
            <person name="Newton I.L."/>
            <person name="Woyke T."/>
            <person name="Wu D."/>
            <person name="Lang J.M."/>
            <person name="Eisen J.A."/>
            <person name="Cavanaugh C.M."/>
        </authorList>
    </citation>
    <scope>NUCLEOTIDE SEQUENCE [LARGE SCALE GENOMIC DNA]</scope>
    <source>
        <strain evidence="3 5">WH</strain>
    </source>
</reference>
<dbReference type="Proteomes" id="UP000030856">
    <property type="component" value="Unassembled WGS sequence"/>
</dbReference>
<sequence>MTTTLYGIPNCDTMKKARKWLTDKDIDYSFHDFKKAGLEEQLLDSWLESVDWEILLNRRGMMWRKLEQEVKDNIDRDSARRVMLETPTIIKRPVLDLDGTIHVGFSEERYSELFG</sequence>
<dbReference type="EMBL" id="MPNX01000003">
    <property type="protein sequence ID" value="OOY35699.1"/>
    <property type="molecule type" value="Genomic_DNA"/>
</dbReference>
<dbReference type="InterPro" id="IPR006660">
    <property type="entry name" value="Arsenate_reductase-like"/>
</dbReference>
<evidence type="ECO:0000313" key="6">
    <source>
        <dbReference type="Proteomes" id="UP000190962"/>
    </source>
</evidence>
<dbReference type="InterPro" id="IPR006504">
    <property type="entry name" value="Tscrpt_reg_Spx/MgsR"/>
</dbReference>
<dbReference type="Gene3D" id="3.40.30.10">
    <property type="entry name" value="Glutaredoxin"/>
    <property type="match status" value="1"/>
</dbReference>
<dbReference type="PANTHER" id="PTHR30041">
    <property type="entry name" value="ARSENATE REDUCTASE"/>
    <property type="match status" value="1"/>
</dbReference>
<keyword evidence="5" id="KW-1185">Reference proteome</keyword>
<dbReference type="PROSITE" id="PS51353">
    <property type="entry name" value="ARSC"/>
    <property type="match status" value="1"/>
</dbReference>
<dbReference type="AlphaFoldDB" id="A0A0B0HE15"/>
<dbReference type="SUPFAM" id="SSF52833">
    <property type="entry name" value="Thioredoxin-like"/>
    <property type="match status" value="1"/>
</dbReference>
<dbReference type="RefSeq" id="WP_043115379.1">
    <property type="nucleotide sequence ID" value="NZ_JRAA01000001.1"/>
</dbReference>
<evidence type="ECO:0000313" key="3">
    <source>
        <dbReference type="EMBL" id="KHF25701.1"/>
    </source>
</evidence>
<comment type="caution">
    <text evidence="3">The sequence shown here is derived from an EMBL/GenBank/DDBJ whole genome shotgun (WGS) entry which is preliminary data.</text>
</comment>
<dbReference type="EC" id="1.20.4.1" evidence="3"/>
<dbReference type="STRING" id="2340.JV46_12770"/>
<evidence type="ECO:0000313" key="5">
    <source>
        <dbReference type="Proteomes" id="UP000030856"/>
    </source>
</evidence>